<name>A0A1B8P7S4_HALEL</name>
<dbReference type="PATRIC" id="fig|2746.7.peg.2731"/>
<dbReference type="AlphaFoldDB" id="A0A1B8P7S4"/>
<dbReference type="RefSeq" id="WP_013333877.1">
    <property type="nucleotide sequence ID" value="NZ_CP087224.1"/>
</dbReference>
<organism evidence="1 2">
    <name type="scientific">Halomonas elongata</name>
    <dbReference type="NCBI Taxonomy" id="2746"/>
    <lineage>
        <taxon>Bacteria</taxon>
        <taxon>Pseudomonadati</taxon>
        <taxon>Pseudomonadota</taxon>
        <taxon>Gammaproteobacteria</taxon>
        <taxon>Oceanospirillales</taxon>
        <taxon>Halomonadaceae</taxon>
        <taxon>Halomonas</taxon>
    </lineage>
</organism>
<gene>
    <name evidence="1" type="ORF">A8U91_02664</name>
</gene>
<dbReference type="EMBL" id="MAJD01000001">
    <property type="protein sequence ID" value="OBX38269.1"/>
    <property type="molecule type" value="Genomic_DNA"/>
</dbReference>
<protein>
    <submittedName>
        <fullName evidence="1">Uncharacterized protein</fullName>
    </submittedName>
</protein>
<reference evidence="1 2" key="1">
    <citation type="submission" date="2016-06" db="EMBL/GenBank/DDBJ databases">
        <title>Genome sequence of halotolerant plant growth promoting strain of Halomonas elongata HEK1 isolated from salterns of Rann of Kutch, Gujarat, India.</title>
        <authorList>
            <person name="Gaba S."/>
            <person name="Singh R.N."/>
            <person name="Abrol S."/>
            <person name="Kaushik R."/>
            <person name="Saxena A.K."/>
        </authorList>
    </citation>
    <scope>NUCLEOTIDE SEQUENCE [LARGE SCALE GENOMIC DNA]</scope>
    <source>
        <strain evidence="1 2">HEK1</strain>
    </source>
</reference>
<dbReference type="OMA" id="MYVYRIM"/>
<dbReference type="GeneID" id="91011555"/>
<evidence type="ECO:0000313" key="1">
    <source>
        <dbReference type="EMBL" id="OBX38269.1"/>
    </source>
</evidence>
<accession>A0A1B8P7S4</accession>
<evidence type="ECO:0000313" key="2">
    <source>
        <dbReference type="Proteomes" id="UP000092504"/>
    </source>
</evidence>
<sequence>MYVYRIMLFLVFGGYLFSPLLMSGWANPGAAWYRPFLIWGGLIALTLWLEQKRKLDEQR</sequence>
<comment type="caution">
    <text evidence="1">The sequence shown here is derived from an EMBL/GenBank/DDBJ whole genome shotgun (WGS) entry which is preliminary data.</text>
</comment>
<dbReference type="Proteomes" id="UP000092504">
    <property type="component" value="Unassembled WGS sequence"/>
</dbReference>
<proteinExistence type="predicted"/>